<proteinExistence type="predicted"/>
<dbReference type="Pfam" id="PF12114">
    <property type="entry name" value="Period_C"/>
    <property type="match status" value="1"/>
</dbReference>
<organism evidence="5 6">
    <name type="scientific">Pteropus alecto</name>
    <name type="common">Black flying fox</name>
    <dbReference type="NCBI Taxonomy" id="9402"/>
    <lineage>
        <taxon>Eukaryota</taxon>
        <taxon>Metazoa</taxon>
        <taxon>Chordata</taxon>
        <taxon>Craniata</taxon>
        <taxon>Vertebrata</taxon>
        <taxon>Euteleostomi</taxon>
        <taxon>Mammalia</taxon>
        <taxon>Eutheria</taxon>
        <taxon>Laurasiatheria</taxon>
        <taxon>Chiroptera</taxon>
        <taxon>Yinpterochiroptera</taxon>
        <taxon>Pteropodoidea</taxon>
        <taxon>Pteropodidae</taxon>
        <taxon>Pteropodinae</taxon>
        <taxon>Pteropus</taxon>
    </lineage>
</organism>
<comment type="subcellular location">
    <subcellularLocation>
        <location evidence="1">Nucleus</location>
    </subcellularLocation>
</comment>
<dbReference type="Proteomes" id="UP000010552">
    <property type="component" value="Unassembled WGS sequence"/>
</dbReference>
<dbReference type="STRING" id="9402.L5KUC0"/>
<dbReference type="AlphaFoldDB" id="L5KUC0"/>
<keyword evidence="2" id="KW-0539">Nucleus</keyword>
<keyword evidence="6" id="KW-1185">Reference proteome</keyword>
<dbReference type="GO" id="GO:0032922">
    <property type="term" value="P:circadian regulation of gene expression"/>
    <property type="evidence" value="ECO:0007669"/>
    <property type="project" value="TreeGrafter"/>
</dbReference>
<dbReference type="PANTHER" id="PTHR11269:SF9">
    <property type="entry name" value="PERIOD CIRCADIAN PROTEIN HOMOLOG 2"/>
    <property type="match status" value="1"/>
</dbReference>
<feature type="compositionally biased region" description="Low complexity" evidence="3">
    <location>
        <begin position="60"/>
        <end position="93"/>
    </location>
</feature>
<dbReference type="PANTHER" id="PTHR11269">
    <property type="entry name" value="PERIOD CIRCADIAN PROTEIN"/>
    <property type="match status" value="1"/>
</dbReference>
<evidence type="ECO:0000313" key="6">
    <source>
        <dbReference type="Proteomes" id="UP000010552"/>
    </source>
</evidence>
<dbReference type="InterPro" id="IPR022728">
    <property type="entry name" value="Period_circadian-like_C"/>
</dbReference>
<dbReference type="eggNOG" id="KOG3753">
    <property type="taxonomic scope" value="Eukaryota"/>
</dbReference>
<dbReference type="EMBL" id="KB030575">
    <property type="protein sequence ID" value="ELK14383.1"/>
    <property type="molecule type" value="Genomic_DNA"/>
</dbReference>
<dbReference type="InterPro" id="IPR050760">
    <property type="entry name" value="Period_circadian_regulator"/>
</dbReference>
<dbReference type="InParanoid" id="L5KUC0"/>
<feature type="region of interest" description="Disordered" evidence="3">
    <location>
        <begin position="14"/>
        <end position="35"/>
    </location>
</feature>
<protein>
    <submittedName>
        <fullName evidence="5">Period circadian protein like protein 2</fullName>
    </submittedName>
</protein>
<sequence length="248" mass="26985">MTCRGPRNYFLLDGNFEDKASQRDEPSDAQNSDALSTSSDLFDLLLREDLCSAAGSALSRSGASATSDSLGSSSLGCDVSRSGTGSSDTGHTSKYFGSIDSSENNHKAKVKTDMDESEHFIKYVLQDPIWLLMADTDDSVMMTYQMPSRNLDAVLKEDREKLRLLQKLQPRFTEGQKQELQEVHPWVRSGGLPAAVDVAECVYCESKGKGDICVPYEEDSPALGLGEVAGTKEEENGPPSSHKNGEQT</sequence>
<dbReference type="GO" id="GO:0043153">
    <property type="term" value="P:entrainment of circadian clock by photoperiod"/>
    <property type="evidence" value="ECO:0007669"/>
    <property type="project" value="TreeGrafter"/>
</dbReference>
<feature type="domain" description="Period circadian-like C-terminal" evidence="4">
    <location>
        <begin position="31"/>
        <end position="201"/>
    </location>
</feature>
<reference evidence="6" key="1">
    <citation type="journal article" date="2013" name="Science">
        <title>Comparative analysis of bat genomes provides insight into the evolution of flight and immunity.</title>
        <authorList>
            <person name="Zhang G."/>
            <person name="Cowled C."/>
            <person name="Shi Z."/>
            <person name="Huang Z."/>
            <person name="Bishop-Lilly K.A."/>
            <person name="Fang X."/>
            <person name="Wynne J.W."/>
            <person name="Xiong Z."/>
            <person name="Baker M.L."/>
            <person name="Zhao W."/>
            <person name="Tachedjian M."/>
            <person name="Zhu Y."/>
            <person name="Zhou P."/>
            <person name="Jiang X."/>
            <person name="Ng J."/>
            <person name="Yang L."/>
            <person name="Wu L."/>
            <person name="Xiao J."/>
            <person name="Feng Y."/>
            <person name="Chen Y."/>
            <person name="Sun X."/>
            <person name="Zhang Y."/>
            <person name="Marsh G.A."/>
            <person name="Crameri G."/>
            <person name="Broder C.C."/>
            <person name="Frey K.G."/>
            <person name="Wang L.F."/>
            <person name="Wang J."/>
        </authorList>
    </citation>
    <scope>NUCLEOTIDE SEQUENCE [LARGE SCALE GENOMIC DNA]</scope>
</reference>
<name>L5KUC0_PTEAL</name>
<feature type="region of interest" description="Disordered" evidence="3">
    <location>
        <begin position="223"/>
        <end position="248"/>
    </location>
</feature>
<dbReference type="GO" id="GO:0005737">
    <property type="term" value="C:cytoplasm"/>
    <property type="evidence" value="ECO:0007669"/>
    <property type="project" value="TreeGrafter"/>
</dbReference>
<dbReference type="GO" id="GO:0000976">
    <property type="term" value="F:transcription cis-regulatory region binding"/>
    <property type="evidence" value="ECO:0007669"/>
    <property type="project" value="TreeGrafter"/>
</dbReference>
<dbReference type="GO" id="GO:0005634">
    <property type="term" value="C:nucleus"/>
    <property type="evidence" value="ECO:0007669"/>
    <property type="project" value="UniProtKB-SubCell"/>
</dbReference>
<gene>
    <name evidence="5" type="ORF">PAL_GLEAN10006433</name>
</gene>
<evidence type="ECO:0000313" key="5">
    <source>
        <dbReference type="EMBL" id="ELK14383.1"/>
    </source>
</evidence>
<dbReference type="GO" id="GO:0000122">
    <property type="term" value="P:negative regulation of transcription by RNA polymerase II"/>
    <property type="evidence" value="ECO:0007669"/>
    <property type="project" value="TreeGrafter"/>
</dbReference>
<feature type="region of interest" description="Disordered" evidence="3">
    <location>
        <begin position="60"/>
        <end position="98"/>
    </location>
</feature>
<evidence type="ECO:0000256" key="1">
    <source>
        <dbReference type="ARBA" id="ARBA00004123"/>
    </source>
</evidence>
<evidence type="ECO:0000256" key="2">
    <source>
        <dbReference type="ARBA" id="ARBA00023242"/>
    </source>
</evidence>
<feature type="compositionally biased region" description="Basic and acidic residues" evidence="3">
    <location>
        <begin position="16"/>
        <end position="26"/>
    </location>
</feature>
<accession>L5KUC0</accession>
<dbReference type="GO" id="GO:0001222">
    <property type="term" value="F:transcription corepressor binding"/>
    <property type="evidence" value="ECO:0007669"/>
    <property type="project" value="TreeGrafter"/>
</dbReference>
<evidence type="ECO:0000256" key="3">
    <source>
        <dbReference type="SAM" id="MobiDB-lite"/>
    </source>
</evidence>
<evidence type="ECO:0000259" key="4">
    <source>
        <dbReference type="Pfam" id="PF12114"/>
    </source>
</evidence>